<dbReference type="EMBL" id="JANHOG010001310">
    <property type="protein sequence ID" value="KAJ3539255.1"/>
    <property type="molecule type" value="Genomic_DNA"/>
</dbReference>
<keyword evidence="2" id="KW-1185">Reference proteome</keyword>
<accession>A0ACC1SGG9</accession>
<sequence>MPSRVQEPVVPLDYVQEKLRLLEIERQELQSRLSQLETEIEEQQRIITKHSLYEVAPIDRLPTEILLRIFFIYIHLDDDEPEAMLELDLRPVTISHVCQNWRYTCLAASELWTNLVFNKPSAVQAHALRSKERPLDIVHAPNPCPSSNPAELYRPLESTRRRWRSVFWDASLERTKSLLQVLNYDRTTFSHLRTLDIRVQARESPCKPILFQTFGSVRFPRLSRLVLSGISPSELPPATAQCLRHLHIHFPIPRPYPNNPLLPPYLRMSSFCAYLSQASKLEAFVLEDCTPLMDVYLHTDPGRYTSITSSSVSPIRATLPTSAVSLPHLRRFEWTSAPPKDLWRLFHFLNMPALRHLDLSLGKADDRWFAVQERAISPMLSSHPLSLHAVNAIVQFEALQELRVFCCDVDGLTVALRKMQFPALEKLELYYDDVSETRSPSTRKMSTVSSPKLPQLESMFREPRLAKLTQLTLSGFILETSTLTAMLAYMPALQYLYVDSCKGTASHHSSPSSVSAVTSYVR</sequence>
<reference evidence="1" key="1">
    <citation type="submission" date="2022-07" db="EMBL/GenBank/DDBJ databases">
        <title>Genome Sequence of Phlebia brevispora.</title>
        <authorList>
            <person name="Buettner E."/>
        </authorList>
    </citation>
    <scope>NUCLEOTIDE SEQUENCE</scope>
    <source>
        <strain evidence="1">MPL23</strain>
    </source>
</reference>
<evidence type="ECO:0000313" key="1">
    <source>
        <dbReference type="EMBL" id="KAJ3539255.1"/>
    </source>
</evidence>
<gene>
    <name evidence="1" type="ORF">NM688_g6390</name>
</gene>
<comment type="caution">
    <text evidence="1">The sequence shown here is derived from an EMBL/GenBank/DDBJ whole genome shotgun (WGS) entry which is preliminary data.</text>
</comment>
<dbReference type="Proteomes" id="UP001148662">
    <property type="component" value="Unassembled WGS sequence"/>
</dbReference>
<evidence type="ECO:0000313" key="2">
    <source>
        <dbReference type="Proteomes" id="UP001148662"/>
    </source>
</evidence>
<organism evidence="1 2">
    <name type="scientific">Phlebia brevispora</name>
    <dbReference type="NCBI Taxonomy" id="194682"/>
    <lineage>
        <taxon>Eukaryota</taxon>
        <taxon>Fungi</taxon>
        <taxon>Dikarya</taxon>
        <taxon>Basidiomycota</taxon>
        <taxon>Agaricomycotina</taxon>
        <taxon>Agaricomycetes</taxon>
        <taxon>Polyporales</taxon>
        <taxon>Meruliaceae</taxon>
        <taxon>Phlebia</taxon>
    </lineage>
</organism>
<name>A0ACC1SGG9_9APHY</name>
<proteinExistence type="predicted"/>
<protein>
    <submittedName>
        <fullName evidence="1">Uncharacterized protein</fullName>
    </submittedName>
</protein>